<dbReference type="EMBL" id="JAOALG010000001">
    <property type="protein sequence ID" value="MEQ5839088.1"/>
    <property type="molecule type" value="Genomic_DNA"/>
</dbReference>
<evidence type="ECO:0000256" key="11">
    <source>
        <dbReference type="RuleBase" id="RU003357"/>
    </source>
</evidence>
<dbReference type="RefSeq" id="WP_349541688.1">
    <property type="nucleotide sequence ID" value="NZ_JAOALG010000001.1"/>
</dbReference>
<proteinExistence type="inferred from homology"/>
<feature type="signal peptide" evidence="12">
    <location>
        <begin position="1"/>
        <end position="33"/>
    </location>
</feature>
<organism evidence="15 16">
    <name type="scientific">Paraburkholderia acidicola</name>
    <dbReference type="NCBI Taxonomy" id="1912599"/>
    <lineage>
        <taxon>Bacteria</taxon>
        <taxon>Pseudomonadati</taxon>
        <taxon>Pseudomonadota</taxon>
        <taxon>Betaproteobacteria</taxon>
        <taxon>Burkholderiales</taxon>
        <taxon>Burkholderiaceae</taxon>
        <taxon>Paraburkholderia</taxon>
    </lineage>
</organism>
<sequence>MGTSKGIRNSVGIQIICAGLASLSGVIACSANAQEATPAVAASAASAASAATTASAPVAASAPQDAVKGDAVSLKPVVVTGSRIPRSQKEGPTSVTVITSKDLETKGYRNVYDALAQQTQNTGFTQGADYGNTNTPAANAINLRGLGANHTLVLVDGRRVADYPVAYDGSVNFVNMANIPSEMIDRIEILNGAASAVYGSDAIAGVVNIIMKKHIDGVEVNVKGGTTQDGGGTNGRVQITGGKDFGALSTVFGIEVSRTNPIWSAQRDFMSSATLEGETPMSIWSRQNLDTGQYLGGPASCGALSGIHAFGGSVSTVNGKSGAYCGSGKAQPDFWTTQTGNTSENVYGGFEYRLNDKTTLFGTASGAWDQTSNNTRGPRWTSAAASTGYFFNQTTGADEVWSKRFAPEEIGGASVWDKHWNDASGNLALGVRGAIGDSSWNYEAAYSASGYQSRETIPILKSSIDTYYLGPQLGTTAGGVPIYAPNANRFATPLTPSQFGSLFSESASQDNSWTQTFSLSANGNLFKLPAGMVKAAGVLEYGTQGFSNTTDPLIYQGAYYNPNDTGTFSGNRKRYAAAVEFNIPLIYQLDATVAGRYDDYFYGGHSAGKLTYQLGLEYRPINTFLARGNYGTSFRAPDMNYLFQGKQKGYYPSTTDYYLCNQSGQPLNNCEFANVSPGANSVQSGNSNLQPENGTSWGYGFVFSPTADVDFSADYYNIRIDNLVTVINSDNLLRTEAKCREGQLNINSPDCQDALARVVRNPLTAVLNPGAINEILVNPINAAMERTSGFDLTGKWRFRTRGYGNFLWTASFTKVLSHKFQQYANGPVQDLLHSLQDPTNTPEWPDKLTVSVTWSFAKWISTLQVERYGKVPNAEQTGYLTPTALANLSIAHEFSKDTSVTLVVNNLMNTIKHDDSGGWPYYTVGYYMPYGRTFWLEFDHRFN</sequence>
<keyword evidence="8 15" id="KW-0675">Receptor</keyword>
<dbReference type="Pfam" id="PF00593">
    <property type="entry name" value="TonB_dep_Rec_b-barrel"/>
    <property type="match status" value="1"/>
</dbReference>
<comment type="caution">
    <text evidence="15">The sequence shown here is derived from an EMBL/GenBank/DDBJ whole genome shotgun (WGS) entry which is preliminary data.</text>
</comment>
<keyword evidence="3 10" id="KW-0813">Transport</keyword>
<dbReference type="InterPro" id="IPR039426">
    <property type="entry name" value="TonB-dep_rcpt-like"/>
</dbReference>
<keyword evidence="5 10" id="KW-0812">Transmembrane</keyword>
<dbReference type="InterPro" id="IPR037066">
    <property type="entry name" value="Plug_dom_sf"/>
</dbReference>
<evidence type="ECO:0000256" key="2">
    <source>
        <dbReference type="ARBA" id="ARBA00009810"/>
    </source>
</evidence>
<dbReference type="InterPro" id="IPR000531">
    <property type="entry name" value="Beta-barrel_TonB"/>
</dbReference>
<dbReference type="InterPro" id="IPR036942">
    <property type="entry name" value="Beta-barrel_TonB_sf"/>
</dbReference>
<evidence type="ECO:0000256" key="4">
    <source>
        <dbReference type="ARBA" id="ARBA00022452"/>
    </source>
</evidence>
<evidence type="ECO:0000259" key="13">
    <source>
        <dbReference type="Pfam" id="PF00593"/>
    </source>
</evidence>
<evidence type="ECO:0000256" key="1">
    <source>
        <dbReference type="ARBA" id="ARBA00004571"/>
    </source>
</evidence>
<evidence type="ECO:0000256" key="9">
    <source>
        <dbReference type="ARBA" id="ARBA00023237"/>
    </source>
</evidence>
<keyword evidence="7 10" id="KW-0472">Membrane</keyword>
<dbReference type="Gene3D" id="2.170.130.10">
    <property type="entry name" value="TonB-dependent receptor, plug domain"/>
    <property type="match status" value="1"/>
</dbReference>
<dbReference type="PROSITE" id="PS52016">
    <property type="entry name" value="TONB_DEPENDENT_REC_3"/>
    <property type="match status" value="1"/>
</dbReference>
<protein>
    <submittedName>
        <fullName evidence="15">TonB-dependent receptor</fullName>
    </submittedName>
</protein>
<keyword evidence="6 11" id="KW-0798">TonB box</keyword>
<feature type="chain" id="PRO_5047300771" evidence="12">
    <location>
        <begin position="34"/>
        <end position="943"/>
    </location>
</feature>
<comment type="similarity">
    <text evidence="2 10 11">Belongs to the TonB-dependent receptor family.</text>
</comment>
<dbReference type="Proteomes" id="UP001469089">
    <property type="component" value="Unassembled WGS sequence"/>
</dbReference>
<evidence type="ECO:0000256" key="10">
    <source>
        <dbReference type="PROSITE-ProRule" id="PRU01360"/>
    </source>
</evidence>
<evidence type="ECO:0000256" key="5">
    <source>
        <dbReference type="ARBA" id="ARBA00022692"/>
    </source>
</evidence>
<gene>
    <name evidence="15" type="ORF">N0A02_06505</name>
</gene>
<evidence type="ECO:0000313" key="16">
    <source>
        <dbReference type="Proteomes" id="UP001469089"/>
    </source>
</evidence>
<dbReference type="Gene3D" id="2.40.170.20">
    <property type="entry name" value="TonB-dependent receptor, beta-barrel domain"/>
    <property type="match status" value="1"/>
</dbReference>
<name>A0ABV1LIH8_9BURK</name>
<evidence type="ECO:0000256" key="3">
    <source>
        <dbReference type="ARBA" id="ARBA00022448"/>
    </source>
</evidence>
<keyword evidence="9 10" id="KW-0998">Cell outer membrane</keyword>
<evidence type="ECO:0000256" key="12">
    <source>
        <dbReference type="SAM" id="SignalP"/>
    </source>
</evidence>
<evidence type="ECO:0000256" key="7">
    <source>
        <dbReference type="ARBA" id="ARBA00023136"/>
    </source>
</evidence>
<evidence type="ECO:0000313" key="15">
    <source>
        <dbReference type="EMBL" id="MEQ5839088.1"/>
    </source>
</evidence>
<evidence type="ECO:0000256" key="6">
    <source>
        <dbReference type="ARBA" id="ARBA00023077"/>
    </source>
</evidence>
<evidence type="ECO:0000256" key="8">
    <source>
        <dbReference type="ARBA" id="ARBA00023170"/>
    </source>
</evidence>
<keyword evidence="16" id="KW-1185">Reference proteome</keyword>
<keyword evidence="12" id="KW-0732">Signal</keyword>
<feature type="domain" description="TonB-dependent receptor plug" evidence="14">
    <location>
        <begin position="88"/>
        <end position="206"/>
    </location>
</feature>
<comment type="subcellular location">
    <subcellularLocation>
        <location evidence="1 10">Cell outer membrane</location>
        <topology evidence="1 10">Multi-pass membrane protein</topology>
    </subcellularLocation>
</comment>
<dbReference type="SUPFAM" id="SSF56935">
    <property type="entry name" value="Porins"/>
    <property type="match status" value="1"/>
</dbReference>
<dbReference type="InterPro" id="IPR012910">
    <property type="entry name" value="Plug_dom"/>
</dbReference>
<keyword evidence="4 10" id="KW-1134">Transmembrane beta strand</keyword>
<accession>A0ABV1LIH8</accession>
<evidence type="ECO:0000259" key="14">
    <source>
        <dbReference type="Pfam" id="PF07715"/>
    </source>
</evidence>
<feature type="domain" description="TonB-dependent receptor-like beta-barrel" evidence="13">
    <location>
        <begin position="481"/>
        <end position="907"/>
    </location>
</feature>
<reference evidence="15 16" key="1">
    <citation type="journal article" date="2024" name="Chem. Sci.">
        <title>Discovery of a lagriamide polyketide by integrated genome mining, isotopic labeling, and untargeted metabolomics.</title>
        <authorList>
            <person name="Fergusson C.H."/>
            <person name="Saulog J."/>
            <person name="Paulo B.S."/>
            <person name="Wilson D.M."/>
            <person name="Liu D.Y."/>
            <person name="Morehouse N.J."/>
            <person name="Waterworth S."/>
            <person name="Barkei J."/>
            <person name="Gray C.A."/>
            <person name="Kwan J.C."/>
            <person name="Eustaquio A.S."/>
            <person name="Linington R.G."/>
        </authorList>
    </citation>
    <scope>NUCLEOTIDE SEQUENCE [LARGE SCALE GENOMIC DNA]</scope>
    <source>
        <strain evidence="15 16">RL17-338-BIF-B</strain>
    </source>
</reference>
<dbReference type="PANTHER" id="PTHR47234:SF1">
    <property type="entry name" value="TONB-DEPENDENT RECEPTOR"/>
    <property type="match status" value="1"/>
</dbReference>
<dbReference type="PANTHER" id="PTHR47234">
    <property type="match status" value="1"/>
</dbReference>
<dbReference type="Pfam" id="PF07715">
    <property type="entry name" value="Plug"/>
    <property type="match status" value="1"/>
</dbReference>
<dbReference type="PROSITE" id="PS51257">
    <property type="entry name" value="PROKAR_LIPOPROTEIN"/>
    <property type="match status" value="1"/>
</dbReference>